<feature type="transmembrane region" description="Helical" evidence="5">
    <location>
        <begin position="399"/>
        <end position="429"/>
    </location>
</feature>
<dbReference type="AlphaFoldDB" id="A0AAE2S9K9"/>
<feature type="transmembrane region" description="Helical" evidence="5">
    <location>
        <begin position="211"/>
        <end position="230"/>
    </location>
</feature>
<feature type="transmembrane region" description="Helical" evidence="5">
    <location>
        <begin position="373"/>
        <end position="393"/>
    </location>
</feature>
<reference evidence="7" key="1">
    <citation type="submission" date="2020-02" db="EMBL/GenBank/DDBJ databases">
        <authorList>
            <person name="Fontana A."/>
            <person name="Patrone V."/>
            <person name="Morelli L."/>
        </authorList>
    </citation>
    <scope>NUCLEOTIDE SEQUENCE</scope>
    <source>
        <strain evidence="7">CCUG 30943</strain>
    </source>
</reference>
<name>A0AAE2S9K9_WEICO</name>
<dbReference type="Pfam" id="PF04932">
    <property type="entry name" value="Wzy_C"/>
    <property type="match status" value="1"/>
</dbReference>
<reference evidence="7" key="2">
    <citation type="journal article" date="2021" name="Int. J. Food Microbiol.">
        <title>Safety demonstration of a microbial species for use in the food chain: Weissella confusa.</title>
        <authorList>
            <person name="Bourdichon F."/>
            <person name="Patrone V."/>
            <person name="Fontana A."/>
            <person name="Milani G."/>
            <person name="Morelli L."/>
        </authorList>
    </citation>
    <scope>NUCLEOTIDE SEQUENCE</scope>
    <source>
        <strain evidence="7">CCUG 30943</strain>
    </source>
</reference>
<gene>
    <name evidence="7" type="ORF">HAU43_10860</name>
</gene>
<keyword evidence="2 5" id="KW-0812">Transmembrane</keyword>
<evidence type="ECO:0000259" key="6">
    <source>
        <dbReference type="Pfam" id="PF04932"/>
    </source>
</evidence>
<keyword evidence="3 5" id="KW-1133">Transmembrane helix</keyword>
<feature type="transmembrane region" description="Helical" evidence="5">
    <location>
        <begin position="154"/>
        <end position="172"/>
    </location>
</feature>
<dbReference type="GO" id="GO:0016020">
    <property type="term" value="C:membrane"/>
    <property type="evidence" value="ECO:0007669"/>
    <property type="project" value="UniProtKB-SubCell"/>
</dbReference>
<evidence type="ECO:0000256" key="5">
    <source>
        <dbReference type="SAM" id="Phobius"/>
    </source>
</evidence>
<feature type="transmembrane region" description="Helical" evidence="5">
    <location>
        <begin position="242"/>
        <end position="269"/>
    </location>
</feature>
<feature type="transmembrane region" description="Helical" evidence="5">
    <location>
        <begin position="281"/>
        <end position="297"/>
    </location>
</feature>
<dbReference type="GO" id="GO:0016874">
    <property type="term" value="F:ligase activity"/>
    <property type="evidence" value="ECO:0007669"/>
    <property type="project" value="UniProtKB-KW"/>
</dbReference>
<sequence>MSNVFFWLAMLIYSLLPVAYRAGEPIFLTALIFSVGIVFFKTDNVDEVISRLFFWSFSFFGVAFGGVKLFDISLLVGVVSYLLVKKSIRLTQALIIFFPFFAFITITSMLRNDNVFVQGTGGSPMLELLRYGFAAIALFLFFQMRPTYKSMISWLDKISIAIIIQAVIMFFIPGLSSIETGFLQVDLFTIDSLNPNSEARISAFFSDPNKMMAFFSVLLLVRFAYTALMSATSDMNYDKRTFIYIIGVLLSLSRTGVIVAVLYTFLFILNKIISSRVVTNMIFWFALILGAFSFLIMKDTIIKNINALFTSVLTIFGRARTANIDSNVTTDTRVLIWKQASQYIAQRPIIGNGLLSESRLLPIPTHNTFVQQLLDNGTVGMLLYFLPILYMAFKKLNVALVTVLLFVPMAFLDLGNFRIVFVFLGLLFIPRRTR</sequence>
<evidence type="ECO:0000256" key="2">
    <source>
        <dbReference type="ARBA" id="ARBA00022692"/>
    </source>
</evidence>
<comment type="caution">
    <text evidence="7">The sequence shown here is derived from an EMBL/GenBank/DDBJ whole genome shotgun (WGS) entry which is preliminary data.</text>
</comment>
<evidence type="ECO:0000256" key="4">
    <source>
        <dbReference type="ARBA" id="ARBA00023136"/>
    </source>
</evidence>
<dbReference type="Proteomes" id="UP000808038">
    <property type="component" value="Unassembled WGS sequence"/>
</dbReference>
<dbReference type="RefSeq" id="WP_135411366.1">
    <property type="nucleotide sequence ID" value="NZ_JAAOCW010000019.1"/>
</dbReference>
<dbReference type="InterPro" id="IPR007016">
    <property type="entry name" value="O-antigen_ligase-rel_domated"/>
</dbReference>
<dbReference type="EMBL" id="JAAOCX010000021">
    <property type="protein sequence ID" value="MBJ7633574.1"/>
    <property type="molecule type" value="Genomic_DNA"/>
</dbReference>
<proteinExistence type="predicted"/>
<organism evidence="7 8">
    <name type="scientific">Weissella confusa</name>
    <name type="common">Lactobacillus confusus</name>
    <dbReference type="NCBI Taxonomy" id="1583"/>
    <lineage>
        <taxon>Bacteria</taxon>
        <taxon>Bacillati</taxon>
        <taxon>Bacillota</taxon>
        <taxon>Bacilli</taxon>
        <taxon>Lactobacillales</taxon>
        <taxon>Lactobacillaceae</taxon>
        <taxon>Weissella</taxon>
    </lineage>
</organism>
<feature type="domain" description="O-antigen ligase-related" evidence="6">
    <location>
        <begin position="242"/>
        <end position="385"/>
    </location>
</feature>
<keyword evidence="7" id="KW-0436">Ligase</keyword>
<evidence type="ECO:0000256" key="1">
    <source>
        <dbReference type="ARBA" id="ARBA00004141"/>
    </source>
</evidence>
<evidence type="ECO:0000256" key="3">
    <source>
        <dbReference type="ARBA" id="ARBA00022989"/>
    </source>
</evidence>
<comment type="subcellular location">
    <subcellularLocation>
        <location evidence="1">Membrane</location>
        <topology evidence="1">Multi-pass membrane protein</topology>
    </subcellularLocation>
</comment>
<accession>A0AAE2S9K9</accession>
<feature type="transmembrane region" description="Helical" evidence="5">
    <location>
        <begin position="52"/>
        <end position="83"/>
    </location>
</feature>
<feature type="transmembrane region" description="Helical" evidence="5">
    <location>
        <begin position="90"/>
        <end position="110"/>
    </location>
</feature>
<evidence type="ECO:0000313" key="7">
    <source>
        <dbReference type="EMBL" id="MBJ7633574.1"/>
    </source>
</evidence>
<keyword evidence="4 5" id="KW-0472">Membrane</keyword>
<protein>
    <submittedName>
        <fullName evidence="7">O-antigen ligase family protein</fullName>
    </submittedName>
</protein>
<feature type="transmembrane region" description="Helical" evidence="5">
    <location>
        <begin position="122"/>
        <end position="142"/>
    </location>
</feature>
<evidence type="ECO:0000313" key="8">
    <source>
        <dbReference type="Proteomes" id="UP000808038"/>
    </source>
</evidence>